<dbReference type="GeneID" id="4566425"/>
<dbReference type="PANTHER" id="PTHR23092">
    <property type="entry name" value="POLY(A) RNA POLYMERASE"/>
    <property type="match status" value="1"/>
</dbReference>
<dbReference type="VEuPathDB" id="FungiDB:CIMG_02048"/>
<dbReference type="RefSeq" id="XP_001248277.1">
    <property type="nucleotide sequence ID" value="XM_001248276.2"/>
</dbReference>
<evidence type="ECO:0000256" key="1">
    <source>
        <dbReference type="SAM" id="MobiDB-lite"/>
    </source>
</evidence>
<dbReference type="GO" id="GO:0043634">
    <property type="term" value="P:polyadenylation-dependent ncRNA catabolic process"/>
    <property type="evidence" value="ECO:0007669"/>
    <property type="project" value="TreeGrafter"/>
</dbReference>
<dbReference type="STRING" id="246410.A0A0E1S054"/>
<dbReference type="Gene3D" id="3.30.460.10">
    <property type="entry name" value="Beta Polymerase, domain 2"/>
    <property type="match status" value="1"/>
</dbReference>
<feature type="region of interest" description="Disordered" evidence="1">
    <location>
        <begin position="87"/>
        <end position="116"/>
    </location>
</feature>
<reference evidence="3" key="2">
    <citation type="journal article" date="2010" name="Genome Res.">
        <title>Population genomic sequencing of Coccidioides fungi reveals recent hybridization and transposon control.</title>
        <authorList>
            <person name="Neafsey D.E."/>
            <person name="Barker B.M."/>
            <person name="Sharpton T.J."/>
            <person name="Stajich J.E."/>
            <person name="Park D.J."/>
            <person name="Whiston E."/>
            <person name="Hung C.-Y."/>
            <person name="McMahan C."/>
            <person name="White J."/>
            <person name="Sykes S."/>
            <person name="Heiman D."/>
            <person name="Young S."/>
            <person name="Zeng Q."/>
            <person name="Abouelleil A."/>
            <person name="Aftuck L."/>
            <person name="Bessette D."/>
            <person name="Brown A."/>
            <person name="FitzGerald M."/>
            <person name="Lui A."/>
            <person name="Macdonald J.P."/>
            <person name="Priest M."/>
            <person name="Orbach M.J."/>
            <person name="Galgiani J.N."/>
            <person name="Kirkland T.N."/>
            <person name="Cole G.T."/>
            <person name="Birren B.W."/>
            <person name="Henn M.R."/>
            <person name="Taylor J.W."/>
            <person name="Rounsley S.D."/>
        </authorList>
    </citation>
    <scope>GENOME REANNOTATION</scope>
    <source>
        <strain evidence="3">RS</strain>
    </source>
</reference>
<dbReference type="InterPro" id="IPR043519">
    <property type="entry name" value="NT_sf"/>
</dbReference>
<organism evidence="2 3">
    <name type="scientific">Coccidioides immitis (strain RS)</name>
    <name type="common">Valley fever fungus</name>
    <dbReference type="NCBI Taxonomy" id="246410"/>
    <lineage>
        <taxon>Eukaryota</taxon>
        <taxon>Fungi</taxon>
        <taxon>Dikarya</taxon>
        <taxon>Ascomycota</taxon>
        <taxon>Pezizomycotina</taxon>
        <taxon>Eurotiomycetes</taxon>
        <taxon>Eurotiomycetidae</taxon>
        <taxon>Onygenales</taxon>
        <taxon>Onygenaceae</taxon>
        <taxon>Coccidioides</taxon>
    </lineage>
</organism>
<dbReference type="SUPFAM" id="SSF81631">
    <property type="entry name" value="PAP/OAS1 substrate-binding domain"/>
    <property type="match status" value="1"/>
</dbReference>
<dbReference type="Gene3D" id="1.10.1410.10">
    <property type="match status" value="1"/>
</dbReference>
<dbReference type="KEGG" id="cim:CIMG_02048"/>
<dbReference type="Proteomes" id="UP000001261">
    <property type="component" value="Unassembled WGS sequence"/>
</dbReference>
<dbReference type="GO" id="GO:0003729">
    <property type="term" value="F:mRNA binding"/>
    <property type="evidence" value="ECO:0007669"/>
    <property type="project" value="TreeGrafter"/>
</dbReference>
<dbReference type="EMBL" id="GG704911">
    <property type="protein sequence ID" value="EAS36694.1"/>
    <property type="molecule type" value="Genomic_DNA"/>
</dbReference>
<evidence type="ECO:0000313" key="2">
    <source>
        <dbReference type="EMBL" id="EAS36694.1"/>
    </source>
</evidence>
<dbReference type="GO" id="GO:0031123">
    <property type="term" value="P:RNA 3'-end processing"/>
    <property type="evidence" value="ECO:0007669"/>
    <property type="project" value="TreeGrafter"/>
</dbReference>
<dbReference type="InterPro" id="IPR045862">
    <property type="entry name" value="Trf4-like"/>
</dbReference>
<dbReference type="GO" id="GO:0031499">
    <property type="term" value="C:TRAMP complex"/>
    <property type="evidence" value="ECO:0007669"/>
    <property type="project" value="TreeGrafter"/>
</dbReference>
<name>A0A0E1S054_COCIM</name>
<sequence>MSSLRPIVPHHLLQAECFYHSSLAQSARPVFHHNRRFHASPTRGRLGDLPIVAGNLTETLEAHRYANRQRLIRWIPCKPTGDRNAVAIGPAPSVRRVPRPRQSLPATGRSVQESSELGLELLHPSSKKLRPDIRPHAAISLFRKLMKKSSARVSRKEWSSSDAQYPWLDYLESSKDDGLSRLDDEINAFENYMSHIPQEQAAVNKVITEVEEILLQEDHPQPLVIGSRRTGLAMRHSNIDLLVMLSDPDGLFKYRGPSPTRPKIAELQLERQEQISRLLRGAAKFSSVILVRSRIPKVIATHAATGLPVTIHCGTQLPTSLEFTQSYYSEFPTLRPLLATIRMILEQRNLFGPQNRGISTYGLTMMIIAALKLSEGKYSRTSTAEQLLHVLRFYSTVDFHRYGISVDPPSIFRKCRHLRESSKLVESEAPYIRGQISIGKRSAKLAYHILCLQDPANYMNDLGMEAFRTFEIQEVFGDVYADLRAAVKAWDREWNDSLDEIASEKVNREPSVELITAKAIRDSDDKKAVSMLQFALGGDYERLERIRDKVILGAGS</sequence>
<dbReference type="PANTHER" id="PTHR23092:SF50">
    <property type="entry name" value="MTF2-LIKE C-TERMINAL DOMAIN-CONTAINING PROTEIN"/>
    <property type="match status" value="1"/>
</dbReference>
<dbReference type="OrthoDB" id="273917at2759"/>
<accession>A0A0E1S054</accession>
<evidence type="ECO:0008006" key="4">
    <source>
        <dbReference type="Google" id="ProtNLM"/>
    </source>
</evidence>
<dbReference type="InParanoid" id="A0A0E1S054"/>
<dbReference type="AlphaFoldDB" id="A0A0E1S054"/>
<dbReference type="GO" id="GO:0005730">
    <property type="term" value="C:nucleolus"/>
    <property type="evidence" value="ECO:0007669"/>
    <property type="project" value="TreeGrafter"/>
</dbReference>
<gene>
    <name evidence="2" type="ORF">CIMG_02048</name>
</gene>
<dbReference type="GO" id="GO:1990817">
    <property type="term" value="F:poly(A) RNA polymerase activity"/>
    <property type="evidence" value="ECO:0007669"/>
    <property type="project" value="InterPro"/>
</dbReference>
<reference evidence="3" key="1">
    <citation type="journal article" date="2009" name="Genome Res.">
        <title>Comparative genomic analyses of the human fungal pathogens Coccidioides and their relatives.</title>
        <authorList>
            <person name="Sharpton T.J."/>
            <person name="Stajich J.E."/>
            <person name="Rounsley S.D."/>
            <person name="Gardner M.J."/>
            <person name="Wortman J.R."/>
            <person name="Jordar V.S."/>
            <person name="Maiti R."/>
            <person name="Kodira C.D."/>
            <person name="Neafsey D.E."/>
            <person name="Zeng Q."/>
            <person name="Hung C.-Y."/>
            <person name="McMahan C."/>
            <person name="Muszewska A."/>
            <person name="Grynberg M."/>
            <person name="Mandel M.A."/>
            <person name="Kellner E.M."/>
            <person name="Barker B.M."/>
            <person name="Galgiani J.N."/>
            <person name="Orbach M.J."/>
            <person name="Kirkland T.N."/>
            <person name="Cole G.T."/>
            <person name="Henn M.R."/>
            <person name="Birren B.W."/>
            <person name="Taylor J.W."/>
        </authorList>
    </citation>
    <scope>NUCLEOTIDE SEQUENCE [LARGE SCALE GENOMIC DNA]</scope>
    <source>
        <strain evidence="3">RS</strain>
    </source>
</reference>
<keyword evidence="3" id="KW-1185">Reference proteome</keyword>
<protein>
    <recommendedName>
        <fullName evidence="4">Polynucleotide adenylyltransferase</fullName>
    </recommendedName>
</protein>
<dbReference type="OMA" id="LCIQDPT"/>
<evidence type="ECO:0000313" key="3">
    <source>
        <dbReference type="Proteomes" id="UP000001261"/>
    </source>
</evidence>
<proteinExistence type="predicted"/>